<evidence type="ECO:0000256" key="2">
    <source>
        <dbReference type="ARBA" id="ARBA00022679"/>
    </source>
</evidence>
<dbReference type="GO" id="GO:0071770">
    <property type="term" value="P:DIM/DIP cell wall layer assembly"/>
    <property type="evidence" value="ECO:0007669"/>
    <property type="project" value="TreeGrafter"/>
</dbReference>
<keyword evidence="2" id="KW-0808">Transferase</keyword>
<accession>W4LPI1</accession>
<name>W4LPI1_9BACT</name>
<keyword evidence="1" id="KW-0489">Methyltransferase</keyword>
<organism evidence="3 4">
    <name type="scientific">Candidatus Entotheonella gemina</name>
    <dbReference type="NCBI Taxonomy" id="1429439"/>
    <lineage>
        <taxon>Bacteria</taxon>
        <taxon>Pseudomonadati</taxon>
        <taxon>Nitrospinota/Tectimicrobiota group</taxon>
        <taxon>Candidatus Tectimicrobiota</taxon>
        <taxon>Candidatus Entotheonellia</taxon>
        <taxon>Candidatus Entotheonellales</taxon>
        <taxon>Candidatus Entotheonellaceae</taxon>
        <taxon>Candidatus Entotheonella</taxon>
    </lineage>
</organism>
<dbReference type="HOGENOM" id="CLU_372015_0_0_7"/>
<dbReference type="GO" id="GO:0008168">
    <property type="term" value="F:methyltransferase activity"/>
    <property type="evidence" value="ECO:0007669"/>
    <property type="project" value="UniProtKB-KW"/>
</dbReference>
<gene>
    <name evidence="3" type="ORF">ETSY2_40445</name>
</gene>
<evidence type="ECO:0000313" key="4">
    <source>
        <dbReference type="Proteomes" id="UP000019140"/>
    </source>
</evidence>
<evidence type="ECO:0000256" key="1">
    <source>
        <dbReference type="ARBA" id="ARBA00022603"/>
    </source>
</evidence>
<comment type="caution">
    <text evidence="3">The sequence shown here is derived from an EMBL/GenBank/DDBJ whole genome shotgun (WGS) entry which is preliminary data.</text>
</comment>
<keyword evidence="4" id="KW-1185">Reference proteome</keyword>
<dbReference type="Proteomes" id="UP000019140">
    <property type="component" value="Unassembled WGS sequence"/>
</dbReference>
<dbReference type="PANTHER" id="PTHR40048">
    <property type="entry name" value="RHAMNOSYL O-METHYLTRANSFERASE"/>
    <property type="match status" value="1"/>
</dbReference>
<dbReference type="SUPFAM" id="SSF53335">
    <property type="entry name" value="S-adenosyl-L-methionine-dependent methyltransferases"/>
    <property type="match status" value="2"/>
</dbReference>
<dbReference type="GO" id="GO:0032259">
    <property type="term" value="P:methylation"/>
    <property type="evidence" value="ECO:0007669"/>
    <property type="project" value="UniProtKB-KW"/>
</dbReference>
<dbReference type="CDD" id="cd02440">
    <property type="entry name" value="AdoMet_MTases"/>
    <property type="match status" value="1"/>
</dbReference>
<reference evidence="3 4" key="1">
    <citation type="journal article" date="2014" name="Nature">
        <title>An environmental bacterial taxon with a large and distinct metabolic repertoire.</title>
        <authorList>
            <person name="Wilson M.C."/>
            <person name="Mori T."/>
            <person name="Ruckert C."/>
            <person name="Uria A.R."/>
            <person name="Helf M.J."/>
            <person name="Takada K."/>
            <person name="Gernert C."/>
            <person name="Steffens U.A."/>
            <person name="Heycke N."/>
            <person name="Schmitt S."/>
            <person name="Rinke C."/>
            <person name="Helfrich E.J."/>
            <person name="Brachmann A.O."/>
            <person name="Gurgui C."/>
            <person name="Wakimoto T."/>
            <person name="Kracht M."/>
            <person name="Crusemann M."/>
            <person name="Hentschel U."/>
            <person name="Abe I."/>
            <person name="Matsunaga S."/>
            <person name="Kalinowski J."/>
            <person name="Takeyama H."/>
            <person name="Piel J."/>
        </authorList>
    </citation>
    <scope>NUCLEOTIDE SEQUENCE [LARGE SCALE GENOMIC DNA]</scope>
    <source>
        <strain evidence="4">TSY2</strain>
    </source>
</reference>
<dbReference type="InterPro" id="IPR029063">
    <property type="entry name" value="SAM-dependent_MTases_sf"/>
</dbReference>
<evidence type="ECO:0000313" key="3">
    <source>
        <dbReference type="EMBL" id="ETW99660.1"/>
    </source>
</evidence>
<dbReference type="Pfam" id="PF13578">
    <property type="entry name" value="Methyltransf_24"/>
    <property type="match status" value="1"/>
</dbReference>
<sequence>MLKLNPLNHPVCLLQPDRLTPFSAWHEHIPFAMFLVDILRPGMIVELGTQHGDSYCAFCQAVKRLDLDTRCYAIDTWQGDTQTGFYGADVLKSLRQHHDPRYGGFSRLIQSTFDDALLHFMDGTIDILHIDGYHTYDAVSHDFETWLPKLSSCGVVLFHDTNVHERNFGVWQYWQELSRQYASYEFLHGYGLGVLVPGSIRSKWLQAIIDADAEDTTRIRDCFFQLGHRWTVYSTLHAKDVELTNTQQVLSQRDAELTNTQAALSQRDAELANTQEVLSQRDAELTNTQAALSQRDAELANTQEVLTQRDAEFANAQEALTQRDAELVIYEETLRGKDEQLVNAHKILSQHNEHLGHLQESLDQGDKRLAELQEALRVKDEHLALFQEVLRQRDEQVATFQEAIQARDKQLTYGQEILRQRDEQVATFQDLARRAEAHIAHLEETLHLIYNSRGWAALSVGYRLKDILKAIIYGKSAYRLRLFVSWVRSLMRAEKPVMFTCNICGCRNIKPQPAFGREISTCDKCHSTVRMRSIIHVLSVELFGRCLALNAFPTDKSLRGLGMSDWTTYADVLSTKLAYQNTFYHCEPKLDICHPDPALFGTLDFLIATDVFEHVTPPVERAFENARKLLKPSGVFVFSVPYKLEGKTEEHYPQLYDYEIVRHDDEPVLVNHTRDGVLQRFTNLVFHGGEGATLEMRLFSQTDLLDHFASCGFSAVIYADSHPSCGMMWEGQESLTIALRPNGEGGR</sequence>
<dbReference type="GO" id="GO:0005886">
    <property type="term" value="C:plasma membrane"/>
    <property type="evidence" value="ECO:0007669"/>
    <property type="project" value="TreeGrafter"/>
</dbReference>
<dbReference type="EMBL" id="AZHX01001808">
    <property type="protein sequence ID" value="ETW99660.1"/>
    <property type="molecule type" value="Genomic_DNA"/>
</dbReference>
<protein>
    <recommendedName>
        <fullName evidence="5">Methyltransferase type 11 domain-containing protein</fullName>
    </recommendedName>
</protein>
<dbReference type="Gene3D" id="3.40.50.150">
    <property type="entry name" value="Vaccinia Virus protein VP39"/>
    <property type="match status" value="2"/>
</dbReference>
<dbReference type="PANTHER" id="PTHR40048:SF1">
    <property type="entry name" value="RHAMNOSYL O-METHYLTRANSFERASE"/>
    <property type="match status" value="1"/>
</dbReference>
<evidence type="ECO:0008006" key="5">
    <source>
        <dbReference type="Google" id="ProtNLM"/>
    </source>
</evidence>
<dbReference type="PATRIC" id="fig|1429439.4.peg.6809"/>
<proteinExistence type="predicted"/>
<dbReference type="AlphaFoldDB" id="W4LPI1"/>
<dbReference type="SUPFAM" id="SSF57997">
    <property type="entry name" value="Tropomyosin"/>
    <property type="match status" value="1"/>
</dbReference>